<dbReference type="GO" id="GO:0005829">
    <property type="term" value="C:cytosol"/>
    <property type="evidence" value="ECO:0007669"/>
    <property type="project" value="TreeGrafter"/>
</dbReference>
<keyword evidence="8" id="KW-0472">Membrane</keyword>
<gene>
    <name evidence="14" type="primary">rfaC</name>
    <name evidence="14" type="ordered locus">THI_1200</name>
</gene>
<dbReference type="KEGG" id="thi:THI_1200"/>
<dbReference type="NCBIfam" id="TIGR02193">
    <property type="entry name" value="heptsyl_trn_I"/>
    <property type="match status" value="1"/>
</dbReference>
<dbReference type="CDD" id="cd03789">
    <property type="entry name" value="GT9_LPS_heptosyltransferase"/>
    <property type="match status" value="1"/>
</dbReference>
<dbReference type="InterPro" id="IPR002201">
    <property type="entry name" value="Glyco_trans_9"/>
</dbReference>
<evidence type="ECO:0000256" key="5">
    <source>
        <dbReference type="ARBA" id="ARBA00022676"/>
    </source>
</evidence>
<proteinExistence type="inferred from homology"/>
<dbReference type="CAZy" id="GT9">
    <property type="family name" value="Glycosyltransferase Family 9"/>
</dbReference>
<evidence type="ECO:0000256" key="11">
    <source>
        <dbReference type="ARBA" id="ARBA00044190"/>
    </source>
</evidence>
<evidence type="ECO:0000256" key="2">
    <source>
        <dbReference type="ARBA" id="ARBA00004713"/>
    </source>
</evidence>
<accession>D6CPG3</accession>
<comment type="catalytic activity">
    <reaction evidence="13">
        <text>an alpha-Kdo-(2-&gt;4)-alpha-Kdo-(2-&gt;6)-lipid A + ADP-L-glycero-beta-D-manno-heptose = an L-alpha-D-Hep-(1-&gt;5)-[alpha-Kdo-(2-&gt;4)]-alpha-Kdo-(2-&gt;6)-lipid A + ADP + H(+)</text>
        <dbReference type="Rhea" id="RHEA:74067"/>
        <dbReference type="ChEBI" id="CHEBI:15378"/>
        <dbReference type="ChEBI" id="CHEBI:61506"/>
        <dbReference type="ChEBI" id="CHEBI:176431"/>
        <dbReference type="ChEBI" id="CHEBI:193068"/>
        <dbReference type="ChEBI" id="CHEBI:456216"/>
        <dbReference type="EC" id="2.4.99.23"/>
    </reaction>
</comment>
<keyword evidence="7" id="KW-0448">Lipopolysaccharide biosynthesis</keyword>
<keyword evidence="5" id="KW-0328">Glycosyltransferase</keyword>
<dbReference type="EMBL" id="FP475956">
    <property type="protein sequence ID" value="CAZ87893.1"/>
    <property type="molecule type" value="Genomic_DNA"/>
</dbReference>
<keyword evidence="3" id="KW-1003">Cell membrane</keyword>
<evidence type="ECO:0000256" key="8">
    <source>
        <dbReference type="ARBA" id="ARBA00023136"/>
    </source>
</evidence>
<dbReference type="PANTHER" id="PTHR30160:SF19">
    <property type="entry name" value="LIPOPOLYSACCHARIDE HEPTOSYLTRANSFERASE 1"/>
    <property type="match status" value="1"/>
</dbReference>
<evidence type="ECO:0000256" key="7">
    <source>
        <dbReference type="ARBA" id="ARBA00022985"/>
    </source>
</evidence>
<sequence>MTTVLNPSTPPLRVLIVKTSSMGDVVHALPVVHDILAAHPGAKIDWLVEEAYADIVRAHSGVRRVIPLALRRWRKQFWRPEIRQEWREWKAGLRAETYDAVIDLQGLVKSALIARLARGPLYGLSWGNAREALAPLFYAHRQKTDLHRTEAAVPRYRALVAWALRYAPQGKPQYGLSLQAERPAWLAGDAPYALLLSATAKDRKLWEEARWVALGRALAAQGRIGVFAWGNAAERARAERLAESVNAAASDVTMTRACVAPAAFGLAEWMRVLRAASVVVGVDTGLLYLAAAVGTPAVAVYTGSSPHSVDFESAGPWRSLGDTGQQPAVDEVLNATRDVLAAAANRRSPA</sequence>
<dbReference type="InterPro" id="IPR051199">
    <property type="entry name" value="LPS_LOS_Heptosyltrfase"/>
</dbReference>
<comment type="similarity">
    <text evidence="9">Belongs to the glycosyltransferase 9 family.</text>
</comment>
<dbReference type="Proteomes" id="UP000002372">
    <property type="component" value="Chromosome"/>
</dbReference>
<evidence type="ECO:0000256" key="9">
    <source>
        <dbReference type="ARBA" id="ARBA00043995"/>
    </source>
</evidence>
<dbReference type="HOGENOM" id="CLU_038371_6_0_4"/>
<evidence type="ECO:0000256" key="12">
    <source>
        <dbReference type="ARBA" id="ARBA00044330"/>
    </source>
</evidence>
<dbReference type="GO" id="GO:0009244">
    <property type="term" value="P:lipopolysaccharide core region biosynthetic process"/>
    <property type="evidence" value="ECO:0007669"/>
    <property type="project" value="InterPro"/>
</dbReference>
<dbReference type="RefSeq" id="WP_013105239.1">
    <property type="nucleotide sequence ID" value="NC_014145.1"/>
</dbReference>
<reference key="1">
    <citation type="submission" date="2009-07" db="EMBL/GenBank/DDBJ databases">
        <authorList>
            <person name="Genoscope - CEA"/>
        </authorList>
    </citation>
    <scope>NUCLEOTIDE SEQUENCE</scope>
    <source>
        <strain>3As</strain>
    </source>
</reference>
<dbReference type="Gene3D" id="3.40.50.2000">
    <property type="entry name" value="Glycogen Phosphorylase B"/>
    <property type="match status" value="2"/>
</dbReference>
<comment type="subcellular location">
    <subcellularLocation>
        <location evidence="1">Cell inner membrane</location>
        <topology evidence="1">Peripheral membrane protein</topology>
        <orientation evidence="1">Cytoplasmic side</orientation>
    </subcellularLocation>
</comment>
<protein>
    <recommendedName>
        <fullName evidence="11">Lipopolysaccharide heptosyltransferase 1</fullName>
        <ecNumber evidence="10">2.4.99.23</ecNumber>
    </recommendedName>
    <alternativeName>
        <fullName evidence="12">ADP-heptose:lipopolysaccharide heptosyltransferase I</fullName>
    </alternativeName>
</protein>
<evidence type="ECO:0000256" key="4">
    <source>
        <dbReference type="ARBA" id="ARBA00022519"/>
    </source>
</evidence>
<organism evidence="14 15">
    <name type="scientific">Thiomonas arsenitoxydans (strain DSM 22701 / CIP 110005 / 3As)</name>
    <dbReference type="NCBI Taxonomy" id="426114"/>
    <lineage>
        <taxon>Bacteria</taxon>
        <taxon>Pseudomonadati</taxon>
        <taxon>Pseudomonadota</taxon>
        <taxon>Betaproteobacteria</taxon>
        <taxon>Burkholderiales</taxon>
        <taxon>Thiomonas</taxon>
    </lineage>
</organism>
<dbReference type="Pfam" id="PF01075">
    <property type="entry name" value="Glyco_transf_9"/>
    <property type="match status" value="1"/>
</dbReference>
<name>D6CPG3_THIA3</name>
<reference evidence="15" key="2">
    <citation type="journal article" date="2010" name="PLoS Genet.">
        <title>Structure, function, and evolution of the Thiomonas spp. genome.</title>
        <authorList>
            <person name="Arsene-Ploetze F."/>
            <person name="Koechler S."/>
            <person name="Marchal M."/>
            <person name="Coppee J.Y."/>
            <person name="Chandler M."/>
            <person name="Bonnefoy V."/>
            <person name="Brochier-Armanet C."/>
            <person name="Barakat M."/>
            <person name="Barbe V."/>
            <person name="Battaglia-Brunet F."/>
            <person name="Bruneel O."/>
            <person name="Bryan C.G."/>
            <person name="Cleiss-Arnold J."/>
            <person name="Cruveiller S."/>
            <person name="Erhardt M."/>
            <person name="Heinrich-Salmeron A."/>
            <person name="Hommais F."/>
            <person name="Joulian C."/>
            <person name="Krin E."/>
            <person name="Lieutaud A."/>
            <person name="Lievremont D."/>
            <person name="Michel C."/>
            <person name="Muller D."/>
            <person name="Ortet P."/>
            <person name="Proux C."/>
            <person name="Siguier P."/>
            <person name="Roche D."/>
            <person name="Rouy Z."/>
            <person name="Salvignol G."/>
            <person name="Slyemi D."/>
            <person name="Talla E."/>
            <person name="Weiss S."/>
            <person name="Weissenbach J."/>
            <person name="Medigue C."/>
            <person name="Bertin P.N."/>
        </authorList>
    </citation>
    <scope>NUCLEOTIDE SEQUENCE [LARGE SCALE GENOMIC DNA]</scope>
    <source>
        <strain evidence="15">DSM 22701 / CIP 110005 / 3As</strain>
    </source>
</reference>
<dbReference type="SUPFAM" id="SSF53756">
    <property type="entry name" value="UDP-Glycosyltransferase/glycogen phosphorylase"/>
    <property type="match status" value="1"/>
</dbReference>
<dbReference type="eggNOG" id="COG0859">
    <property type="taxonomic scope" value="Bacteria"/>
</dbReference>
<comment type="pathway">
    <text evidence="2">Bacterial outer membrane biogenesis; LPS core biosynthesis.</text>
</comment>
<evidence type="ECO:0000256" key="6">
    <source>
        <dbReference type="ARBA" id="ARBA00022679"/>
    </source>
</evidence>
<evidence type="ECO:0000313" key="14">
    <source>
        <dbReference type="EMBL" id="CAZ87893.1"/>
    </source>
</evidence>
<evidence type="ECO:0000256" key="1">
    <source>
        <dbReference type="ARBA" id="ARBA00004515"/>
    </source>
</evidence>
<dbReference type="EC" id="2.4.99.23" evidence="10"/>
<evidence type="ECO:0000256" key="10">
    <source>
        <dbReference type="ARBA" id="ARBA00044041"/>
    </source>
</evidence>
<dbReference type="AlphaFoldDB" id="D6CPG3"/>
<dbReference type="GO" id="GO:0008713">
    <property type="term" value="F:ADP-heptose-lipopolysaccharide heptosyltransferase activity"/>
    <property type="evidence" value="ECO:0007669"/>
    <property type="project" value="TreeGrafter"/>
</dbReference>
<dbReference type="GO" id="GO:0005886">
    <property type="term" value="C:plasma membrane"/>
    <property type="evidence" value="ECO:0007669"/>
    <property type="project" value="UniProtKB-SubCell"/>
</dbReference>
<keyword evidence="4" id="KW-0997">Cell inner membrane</keyword>
<dbReference type="InterPro" id="IPR011908">
    <property type="entry name" value="LipoPS_heptosylTferase-I"/>
</dbReference>
<dbReference type="PANTHER" id="PTHR30160">
    <property type="entry name" value="TETRAACYLDISACCHARIDE 4'-KINASE-RELATED"/>
    <property type="match status" value="1"/>
</dbReference>
<evidence type="ECO:0000313" key="15">
    <source>
        <dbReference type="Proteomes" id="UP000002372"/>
    </source>
</evidence>
<keyword evidence="6 14" id="KW-0808">Transferase</keyword>
<evidence type="ECO:0000256" key="3">
    <source>
        <dbReference type="ARBA" id="ARBA00022475"/>
    </source>
</evidence>
<evidence type="ECO:0000256" key="13">
    <source>
        <dbReference type="ARBA" id="ARBA00049201"/>
    </source>
</evidence>